<dbReference type="EMBL" id="KZ819322">
    <property type="protein sequence ID" value="PWN22846.1"/>
    <property type="molecule type" value="Genomic_DNA"/>
</dbReference>
<dbReference type="SMART" id="SM01308">
    <property type="entry name" value="RICTOR_N"/>
    <property type="match status" value="1"/>
</dbReference>
<dbReference type="GO" id="GO:0038203">
    <property type="term" value="P:TORC2 signaling"/>
    <property type="evidence" value="ECO:0007669"/>
    <property type="project" value="TreeGrafter"/>
</dbReference>
<protein>
    <recommendedName>
        <fullName evidence="8">ARM repeat-containing protein</fullName>
    </recommendedName>
</protein>
<dbReference type="InterPro" id="IPR016024">
    <property type="entry name" value="ARM-type_fold"/>
</dbReference>
<dbReference type="PANTHER" id="PTHR13298:SF11">
    <property type="entry name" value="RAPAMYCIN-INSENSITIVE COMPANION OF MTOR"/>
    <property type="match status" value="1"/>
</dbReference>
<feature type="domain" description="Rapamycin-insensitive companion of mTOR N-terminal" evidence="4">
    <location>
        <begin position="100"/>
        <end position="484"/>
    </location>
</feature>
<dbReference type="InterPro" id="IPR029452">
    <property type="entry name" value="RICTOR_V"/>
</dbReference>
<feature type="compositionally biased region" description="Basic and acidic residues" evidence="2">
    <location>
        <begin position="1199"/>
        <end position="1213"/>
    </location>
</feature>
<dbReference type="InterPro" id="IPR029453">
    <property type="entry name" value="Rictor_IV"/>
</dbReference>
<evidence type="ECO:0000313" key="6">
    <source>
        <dbReference type="EMBL" id="PWN22846.1"/>
    </source>
</evidence>
<evidence type="ECO:0000259" key="4">
    <source>
        <dbReference type="SMART" id="SM01308"/>
    </source>
</evidence>
<feature type="domain" description="Rapamycin-insensitive companion of mTOR middle" evidence="3">
    <location>
        <begin position="569"/>
        <end position="793"/>
    </location>
</feature>
<dbReference type="GeneID" id="37017417"/>
<evidence type="ECO:0000259" key="5">
    <source>
        <dbReference type="SMART" id="SM01310"/>
    </source>
</evidence>
<dbReference type="Pfam" id="PF14664">
    <property type="entry name" value="RICTOR_N"/>
    <property type="match status" value="1"/>
</dbReference>
<dbReference type="InterPro" id="IPR028267">
    <property type="entry name" value="Pianissimo_N"/>
</dbReference>
<dbReference type="SMART" id="SM01303">
    <property type="entry name" value="RasGEF_N_2"/>
    <property type="match status" value="1"/>
</dbReference>
<feature type="compositionally biased region" description="Acidic residues" evidence="2">
    <location>
        <begin position="1254"/>
        <end position="1274"/>
    </location>
</feature>
<dbReference type="SMART" id="SM01310">
    <property type="entry name" value="RICTOR_V"/>
    <property type="match status" value="1"/>
</dbReference>
<dbReference type="RefSeq" id="XP_025350006.1">
    <property type="nucleotide sequence ID" value="XM_025495683.1"/>
</dbReference>
<dbReference type="GO" id="GO:0031932">
    <property type="term" value="C:TORC2 complex"/>
    <property type="evidence" value="ECO:0007669"/>
    <property type="project" value="InterPro"/>
</dbReference>
<keyword evidence="7" id="KW-1185">Reference proteome</keyword>
<gene>
    <name evidence="6" type="ORF">BCV69DRAFT_99323</name>
</gene>
<evidence type="ECO:0000256" key="2">
    <source>
        <dbReference type="SAM" id="MobiDB-lite"/>
    </source>
</evidence>
<dbReference type="InterPro" id="IPR029451">
    <property type="entry name" value="RICTOR_M"/>
</dbReference>
<evidence type="ECO:0000256" key="1">
    <source>
        <dbReference type="ARBA" id="ARBA00008878"/>
    </source>
</evidence>
<comment type="similarity">
    <text evidence="1">Belongs to the RICTOR family.</text>
</comment>
<name>A0A316UCC4_9BASI</name>
<sequence>MSRKEGSVSADRMNVSPAAGRSHTFDSPSRWNLSADQALTPSRVDDGTVLKRQAVMLIQALRVAGENDNGYSSGAGPSRSGSLDSHALPQTKETATHHKLDIISRLIALLKRKARVRYDLEAGQIDDAIFPCLTEAAGTDLRAAAYALLRHTLVSPATRQLQNWQSHGLDLFLLRSTMRDNRHIIEKEQALKLIRAIMDVQYAGDIGGVNSKHADSCLNTGVVRAVVAAAEHTDDKLSSVYLETLVELAIYDLPLLLRAGGIATLFHALSDGPFDLAPAIAQVLIYLIDKPSTRRYLRPELDLEFVLSGFTDLPAQAGISYSETLTATSQVVGTLLRSWTGLLYLSMHNRKAIISLVTAMRVGQSEVQESIIGMLTSIFDLGLGMERQRQRAKAHEHSDLPEQDALEGRIPQSRIAQEISRIARERNRQKIGLLDQYMCLLLVIFIDSGLIEALVHILETAPEMSRSATMLLGALFQVGTRVLPQSYNVHIHQLPSLFAGASRLDDPDGRRKAVSALSAVDRASLLLQNQYQSSAKSTARDRTDSITDDPLRRGQRQVEKVRLMMGMQIDEVAFRNLILETQVQSTRDHTKWNTEGIFELLQGPLLNPRRLEEAIRLTKLMRRLLGFFHPFALLFSDLPATPPNRVYITLGCTLLTTLLSTSEGTKFLTEDGLLKQLKEAFDEIDPTVDGTAPDPILAKSRITSTLSQGYLEMIGTLSSTTEGSKLLSKFHIWTSLYRLCHLRARDDLIKVLIEKLDYSSNGHPRILFAWVLTSSNRPLRKSATEFLARQIRRKPNPGEWLISLLLTQLCDPVSSVRDIAVAVVKEVCSSTQNLEMVVSLRPTLDHLGETGHELLLRFLSTPGGLRYLLEGGYIDREMDEWFNERNHRYAVTMEVNLNSALTISRSAGDEGDSETRFDGTTPLHFYGELAKTPEGCEVLREKGHFLEFADFIRRNGMEDTDLDILGKLKSVLWTVGSIGASPGGFPFLEEEGTVADIVDIAETSPVLSVRGTCFYVIGLISTTRRGAELLQDYGWQSACTTFGMPIGICIPEKLSDFAQLPTWEMLPCASTEDSSYLMPPSDPVHRSILTSISNLGNSILANKSSKTLSKLKQRHPGAFADLTLFVRAVETINTFKLRQVIRKFIWDSFDVQLNQETVHKMRSIRASLLASVDQVSGTAMAKSTAQGQSSNVSSNQPHLTRDIDGEAQGRDPPHPALPISSSLRFVPHSLRHVDMAPPNPLEDAAMTDADGEDFADDLIDGEEDDEGDVSEMEDSSIQGEADYHDYSTDADRSDEAAPHGTLTRGKVAAVASSLAGSSHRGGGSARQSILFIDEFGERRGEGWSEPQKMAPVPGVRLIGGFGDAGSHRGSRRMSWIGME</sequence>
<feature type="region of interest" description="Disordered" evidence="2">
    <location>
        <begin position="1254"/>
        <end position="1280"/>
    </location>
</feature>
<dbReference type="Pfam" id="PF14663">
    <property type="entry name" value="RasGEF_N_2"/>
    <property type="match status" value="1"/>
</dbReference>
<dbReference type="InterPro" id="IPR011989">
    <property type="entry name" value="ARM-like"/>
</dbReference>
<dbReference type="Proteomes" id="UP000245942">
    <property type="component" value="Unassembled WGS sequence"/>
</dbReference>
<dbReference type="Gene3D" id="1.25.10.10">
    <property type="entry name" value="Leucine-rich Repeat Variant"/>
    <property type="match status" value="1"/>
</dbReference>
<dbReference type="SMART" id="SM01307">
    <property type="entry name" value="RICTOR_M"/>
    <property type="match status" value="1"/>
</dbReference>
<evidence type="ECO:0000259" key="3">
    <source>
        <dbReference type="SMART" id="SM01307"/>
    </source>
</evidence>
<feature type="compositionally biased region" description="Polar residues" evidence="2">
    <location>
        <begin position="1180"/>
        <end position="1198"/>
    </location>
</feature>
<feature type="domain" description="Rapamycin-insensitive companion of mTOR" evidence="5">
    <location>
        <begin position="965"/>
        <end position="1037"/>
    </location>
</feature>
<dbReference type="OrthoDB" id="271111at2759"/>
<dbReference type="STRING" id="1684307.A0A316UCC4"/>
<feature type="region of interest" description="Disordered" evidence="2">
    <location>
        <begin position="1"/>
        <end position="31"/>
    </location>
</feature>
<evidence type="ECO:0008006" key="8">
    <source>
        <dbReference type="Google" id="ProtNLM"/>
    </source>
</evidence>
<organism evidence="6 7">
    <name type="scientific">Pseudomicrostroma glucosiphilum</name>
    <dbReference type="NCBI Taxonomy" id="1684307"/>
    <lineage>
        <taxon>Eukaryota</taxon>
        <taxon>Fungi</taxon>
        <taxon>Dikarya</taxon>
        <taxon>Basidiomycota</taxon>
        <taxon>Ustilaginomycotina</taxon>
        <taxon>Exobasidiomycetes</taxon>
        <taxon>Microstromatales</taxon>
        <taxon>Microstromatales incertae sedis</taxon>
        <taxon>Pseudomicrostroma</taxon>
    </lineage>
</organism>
<reference evidence="6 7" key="1">
    <citation type="journal article" date="2018" name="Mol. Biol. Evol.">
        <title>Broad Genomic Sampling Reveals a Smut Pathogenic Ancestry of the Fungal Clade Ustilaginomycotina.</title>
        <authorList>
            <person name="Kijpornyongpan T."/>
            <person name="Mondo S.J."/>
            <person name="Barry K."/>
            <person name="Sandor L."/>
            <person name="Lee J."/>
            <person name="Lipzen A."/>
            <person name="Pangilinan J."/>
            <person name="LaButti K."/>
            <person name="Hainaut M."/>
            <person name="Henrissat B."/>
            <person name="Grigoriev I.V."/>
            <person name="Spatafora J.W."/>
            <person name="Aime M.C."/>
        </authorList>
    </citation>
    <scope>NUCLEOTIDE SEQUENCE [LARGE SCALE GENOMIC DNA]</scope>
    <source>
        <strain evidence="6 7">MCA 4718</strain>
    </source>
</reference>
<accession>A0A316UCC4</accession>
<proteinExistence type="inferred from homology"/>
<dbReference type="Pfam" id="PF14668">
    <property type="entry name" value="RICTOR_V"/>
    <property type="match status" value="1"/>
</dbReference>
<feature type="region of interest" description="Disordered" evidence="2">
    <location>
        <begin position="1180"/>
        <end position="1220"/>
    </location>
</feature>
<evidence type="ECO:0000313" key="7">
    <source>
        <dbReference type="Proteomes" id="UP000245942"/>
    </source>
</evidence>
<dbReference type="Pfam" id="PF14666">
    <property type="entry name" value="RICTOR_M"/>
    <property type="match status" value="1"/>
</dbReference>
<dbReference type="InterPro" id="IPR028268">
    <property type="entry name" value="Pianissimo_fam"/>
</dbReference>
<dbReference type="PANTHER" id="PTHR13298">
    <property type="entry name" value="CYTOSOLIC REGULATOR PIANISSIMO"/>
    <property type="match status" value="1"/>
</dbReference>
<dbReference type="SUPFAM" id="SSF48371">
    <property type="entry name" value="ARM repeat"/>
    <property type="match status" value="1"/>
</dbReference>